<evidence type="ECO:0000313" key="3">
    <source>
        <dbReference type="Proteomes" id="UP000807342"/>
    </source>
</evidence>
<gene>
    <name evidence="2" type="ORF">P691DRAFT_789557</name>
</gene>
<reference evidence="2" key="1">
    <citation type="submission" date="2020-11" db="EMBL/GenBank/DDBJ databases">
        <authorList>
            <consortium name="DOE Joint Genome Institute"/>
            <person name="Ahrendt S."/>
            <person name="Riley R."/>
            <person name="Andreopoulos W."/>
            <person name="Labutti K."/>
            <person name="Pangilinan J."/>
            <person name="Ruiz-Duenas F.J."/>
            <person name="Barrasa J.M."/>
            <person name="Sanchez-Garcia M."/>
            <person name="Camarero S."/>
            <person name="Miyauchi S."/>
            <person name="Serrano A."/>
            <person name="Linde D."/>
            <person name="Babiker R."/>
            <person name="Drula E."/>
            <person name="Ayuso-Fernandez I."/>
            <person name="Pacheco R."/>
            <person name="Padilla G."/>
            <person name="Ferreira P."/>
            <person name="Barriuso J."/>
            <person name="Kellner H."/>
            <person name="Castanera R."/>
            <person name="Alfaro M."/>
            <person name="Ramirez L."/>
            <person name="Pisabarro A.G."/>
            <person name="Kuo A."/>
            <person name="Tritt A."/>
            <person name="Lipzen A."/>
            <person name="He G."/>
            <person name="Yan M."/>
            <person name="Ng V."/>
            <person name="Cullen D."/>
            <person name="Martin F."/>
            <person name="Rosso M.-N."/>
            <person name="Henrissat B."/>
            <person name="Hibbett D."/>
            <person name="Martinez A.T."/>
            <person name="Grigoriev I.V."/>
        </authorList>
    </citation>
    <scope>NUCLEOTIDE SEQUENCE</scope>
    <source>
        <strain evidence="2">MF-IS2</strain>
    </source>
</reference>
<dbReference type="EMBL" id="MU151649">
    <property type="protein sequence ID" value="KAF9442350.1"/>
    <property type="molecule type" value="Genomic_DNA"/>
</dbReference>
<keyword evidence="1" id="KW-0732">Signal</keyword>
<dbReference type="Proteomes" id="UP000807342">
    <property type="component" value="Unassembled WGS sequence"/>
</dbReference>
<keyword evidence="3" id="KW-1185">Reference proteome</keyword>
<organism evidence="2 3">
    <name type="scientific">Macrolepiota fuliginosa MF-IS2</name>
    <dbReference type="NCBI Taxonomy" id="1400762"/>
    <lineage>
        <taxon>Eukaryota</taxon>
        <taxon>Fungi</taxon>
        <taxon>Dikarya</taxon>
        <taxon>Basidiomycota</taxon>
        <taxon>Agaricomycotina</taxon>
        <taxon>Agaricomycetes</taxon>
        <taxon>Agaricomycetidae</taxon>
        <taxon>Agaricales</taxon>
        <taxon>Agaricineae</taxon>
        <taxon>Agaricaceae</taxon>
        <taxon>Macrolepiota</taxon>
    </lineage>
</organism>
<proteinExistence type="predicted"/>
<comment type="caution">
    <text evidence="2">The sequence shown here is derived from an EMBL/GenBank/DDBJ whole genome shotgun (WGS) entry which is preliminary data.</text>
</comment>
<evidence type="ECO:0000313" key="2">
    <source>
        <dbReference type="EMBL" id="KAF9442350.1"/>
    </source>
</evidence>
<evidence type="ECO:0008006" key="4">
    <source>
        <dbReference type="Google" id="ProtNLM"/>
    </source>
</evidence>
<accession>A0A9P5X1M7</accession>
<sequence>MKAVSPVIPLLGFILSIEWMLVAANPIQNLDFTKRQGTPGVGEGFLCNFNNQCATIHPPFDNTPLCTDFTGDLAFLDDQLKTAAITSMTWRDFGCSGTNLGGGVALPGTLVIDYTNITGQNVSGLISSILCTFL</sequence>
<evidence type="ECO:0000256" key="1">
    <source>
        <dbReference type="SAM" id="SignalP"/>
    </source>
</evidence>
<protein>
    <recommendedName>
        <fullName evidence="4">Secreted protein</fullName>
    </recommendedName>
</protein>
<dbReference type="OrthoDB" id="3033287at2759"/>
<feature type="chain" id="PRO_5040302340" description="Secreted protein" evidence="1">
    <location>
        <begin position="25"/>
        <end position="134"/>
    </location>
</feature>
<dbReference type="AlphaFoldDB" id="A0A9P5X1M7"/>
<feature type="signal peptide" evidence="1">
    <location>
        <begin position="1"/>
        <end position="24"/>
    </location>
</feature>
<name>A0A9P5X1M7_9AGAR</name>